<accession>A0AAW7DH98</accession>
<proteinExistence type="predicted"/>
<protein>
    <submittedName>
        <fullName evidence="1">Uncharacterized protein</fullName>
    </submittedName>
</protein>
<reference evidence="1" key="2">
    <citation type="journal article" date="2022" name="Sci. Total Environ.">
        <title>Prevalence, transmission, and molecular epidemiology of tet(X)-positive bacteria among humans, animals, and environmental niches in China: An epidemiological, and genomic-based study.</title>
        <authorList>
            <person name="Dong N."/>
            <person name="Zeng Y."/>
            <person name="Cai C."/>
            <person name="Sun C."/>
            <person name="Lu J."/>
            <person name="Liu C."/>
            <person name="Zhou H."/>
            <person name="Sun Q."/>
            <person name="Shu L."/>
            <person name="Wang H."/>
            <person name="Wang Y."/>
            <person name="Wang S."/>
            <person name="Wu C."/>
            <person name="Chan E.W."/>
            <person name="Chen G."/>
            <person name="Shen Z."/>
            <person name="Chen S."/>
            <person name="Zhang R."/>
        </authorList>
    </citation>
    <scope>NUCLEOTIDE SEQUENCE</scope>
    <source>
        <strain evidence="1">210</strain>
    </source>
</reference>
<organism evidence="1 2">
    <name type="scientific">Empedobacter falsenii</name>
    <dbReference type="NCBI Taxonomy" id="343874"/>
    <lineage>
        <taxon>Bacteria</taxon>
        <taxon>Pseudomonadati</taxon>
        <taxon>Bacteroidota</taxon>
        <taxon>Flavobacteriia</taxon>
        <taxon>Flavobacteriales</taxon>
        <taxon>Weeksellaceae</taxon>
        <taxon>Empedobacter</taxon>
    </lineage>
</organism>
<name>A0AAW7DH98_9FLAO</name>
<evidence type="ECO:0000313" key="2">
    <source>
        <dbReference type="Proteomes" id="UP001173578"/>
    </source>
</evidence>
<sequence length="242" mass="28294">MENSIEEFEEIIISYFEEIEDFITKSNTSRFNSNKKYKTEESKIDKLSDFRMLIDGLFLKISRNFYTPTKEINDNISYQISICASFLRTHFLINKLIMDGDIIEATTLIRKQLEASTRFSELEKKEIIKLTKKTPNVNNESKGVTKELYSTLSEIAHTGSLDVANLITIIDENEKIARANIFPFFSIDSLQSYKFQAYVSFNFLGKYILFTKKIYPENNIDQEMKMFVILHKLINDISLFKD</sequence>
<dbReference type="EMBL" id="JACALR010000002">
    <property type="protein sequence ID" value="MDM1550522.1"/>
    <property type="molecule type" value="Genomic_DNA"/>
</dbReference>
<comment type="caution">
    <text evidence="1">The sequence shown here is derived from an EMBL/GenBank/DDBJ whole genome shotgun (WGS) entry which is preliminary data.</text>
</comment>
<gene>
    <name evidence="1" type="ORF">HX095_04780</name>
</gene>
<reference evidence="1" key="1">
    <citation type="submission" date="2020-06" db="EMBL/GenBank/DDBJ databases">
        <authorList>
            <person name="Dong N."/>
        </authorList>
    </citation>
    <scope>NUCLEOTIDE SEQUENCE</scope>
    <source>
        <strain evidence="1">210</strain>
    </source>
</reference>
<dbReference type="Proteomes" id="UP001173578">
    <property type="component" value="Unassembled WGS sequence"/>
</dbReference>
<dbReference type="AlphaFoldDB" id="A0AAW7DH98"/>
<evidence type="ECO:0000313" key="1">
    <source>
        <dbReference type="EMBL" id="MDM1550522.1"/>
    </source>
</evidence>
<dbReference type="RefSeq" id="WP_276681993.1">
    <property type="nucleotide sequence ID" value="NZ_JACALR010000002.1"/>
</dbReference>